<dbReference type="SUPFAM" id="SSF54495">
    <property type="entry name" value="UBC-like"/>
    <property type="match status" value="1"/>
</dbReference>
<feature type="domain" description="UBC core" evidence="1">
    <location>
        <begin position="2"/>
        <end position="159"/>
    </location>
</feature>
<reference evidence="2 3" key="1">
    <citation type="submission" date="2011-07" db="EMBL/GenBank/DDBJ databases">
        <authorList>
            <person name="Coyne R."/>
            <person name="Brami D."/>
            <person name="Johnson J."/>
            <person name="Hostetler J."/>
            <person name="Hannick L."/>
            <person name="Clark T."/>
            <person name="Cassidy-Hanley D."/>
            <person name="Inman J."/>
        </authorList>
    </citation>
    <scope>NUCLEOTIDE SEQUENCE [LARGE SCALE GENOMIC DNA]</scope>
    <source>
        <strain evidence="2 3">G5</strain>
    </source>
</reference>
<dbReference type="Pfam" id="PF00179">
    <property type="entry name" value="UQ_con"/>
    <property type="match status" value="1"/>
</dbReference>
<dbReference type="OMA" id="REWTRNS"/>
<dbReference type="EC" id="6.3.2.19" evidence="2"/>
<dbReference type="AlphaFoldDB" id="G0R268"/>
<dbReference type="GO" id="GO:0016874">
    <property type="term" value="F:ligase activity"/>
    <property type="evidence" value="ECO:0007669"/>
    <property type="project" value="UniProtKB-KW"/>
</dbReference>
<evidence type="ECO:0000313" key="2">
    <source>
        <dbReference type="EMBL" id="EGR28435.1"/>
    </source>
</evidence>
<keyword evidence="2" id="KW-0436">Ligase</keyword>
<dbReference type="GeneID" id="14904512"/>
<dbReference type="RefSeq" id="XP_004029671.1">
    <property type="nucleotide sequence ID" value="XM_004029623.1"/>
</dbReference>
<dbReference type="InParanoid" id="G0R268"/>
<dbReference type="Gene3D" id="3.10.110.10">
    <property type="entry name" value="Ubiquitin Conjugating Enzyme"/>
    <property type="match status" value="1"/>
</dbReference>
<dbReference type="PROSITE" id="PS50127">
    <property type="entry name" value="UBC_2"/>
    <property type="match status" value="1"/>
</dbReference>
<dbReference type="InterPro" id="IPR016135">
    <property type="entry name" value="UBQ-conjugating_enzyme/RWD"/>
</dbReference>
<proteinExistence type="predicted"/>
<dbReference type="STRING" id="857967.G0R268"/>
<keyword evidence="3" id="KW-1185">Reference proteome</keyword>
<gene>
    <name evidence="2" type="ORF">IMG5_175520</name>
</gene>
<evidence type="ECO:0000259" key="1">
    <source>
        <dbReference type="PROSITE" id="PS50127"/>
    </source>
</evidence>
<dbReference type="SMART" id="SM00212">
    <property type="entry name" value="UBCc"/>
    <property type="match status" value="1"/>
</dbReference>
<dbReference type="EMBL" id="GL984244">
    <property type="protein sequence ID" value="EGR28435.1"/>
    <property type="molecule type" value="Genomic_DNA"/>
</dbReference>
<evidence type="ECO:0000313" key="3">
    <source>
        <dbReference type="Proteomes" id="UP000008983"/>
    </source>
</evidence>
<accession>G0R268</accession>
<protein>
    <submittedName>
        <fullName evidence="2">Ubiquitin-conjugating enzyme family protein, putative</fullName>
        <ecNumber evidence="2">6.3.2.19</ecNumber>
    </submittedName>
</protein>
<dbReference type="InterPro" id="IPR000608">
    <property type="entry name" value="UBC"/>
</dbReference>
<dbReference type="Proteomes" id="UP000008983">
    <property type="component" value="Unassembled WGS sequence"/>
</dbReference>
<organism evidence="2 3">
    <name type="scientific">Ichthyophthirius multifiliis</name>
    <name type="common">White spot disease agent</name>
    <name type="synonym">Ich</name>
    <dbReference type="NCBI Taxonomy" id="5932"/>
    <lineage>
        <taxon>Eukaryota</taxon>
        <taxon>Sar</taxon>
        <taxon>Alveolata</taxon>
        <taxon>Ciliophora</taxon>
        <taxon>Intramacronucleata</taxon>
        <taxon>Oligohymenophorea</taxon>
        <taxon>Hymenostomatida</taxon>
        <taxon>Ophryoglenina</taxon>
        <taxon>Ichthyophthirius</taxon>
    </lineage>
</organism>
<sequence>MFYQLRFQKDYQQILNDYLNDQDAKVNIGQPQYYDNFIKLNVKFYPLKGNFKGYKFSTQILITHKFPYKPVIVFSKRLIYHPNINQYNNQIYCKILDMKEWAPNFTLSSIIQRLKYVIYNPELGFIPENDLNIKCSELYQYDLQQFMKKFDYQYQQHYDTNYLEKDLDKKMILEDNQKNKKTKKQNKNKDLYYLKNKIDNIQNIDIELNSSYMSSSFQDNQCFPTKTNIDAIEIEQPVKEDNSFYIENEEKNSTEENQDSLQQNNQQNLNTYFDNNSKEIKIFQQNENIQLQLIATNCEINSKKRGFYSSNIGVNILNFQKQFKFL</sequence>
<name>G0R268_ICHMU</name>